<proteinExistence type="predicted"/>
<dbReference type="PANTHER" id="PTHR43855:SF1">
    <property type="entry name" value="THIOSULFATE SULFURTRANSFERASE"/>
    <property type="match status" value="1"/>
</dbReference>
<organism evidence="5 6">
    <name type="scientific">Pelotomaculum propionicicum</name>
    <dbReference type="NCBI Taxonomy" id="258475"/>
    <lineage>
        <taxon>Bacteria</taxon>
        <taxon>Bacillati</taxon>
        <taxon>Bacillota</taxon>
        <taxon>Clostridia</taxon>
        <taxon>Eubacteriales</taxon>
        <taxon>Desulfotomaculaceae</taxon>
        <taxon>Pelotomaculum</taxon>
    </lineage>
</organism>
<dbReference type="PROSITE" id="PS00380">
    <property type="entry name" value="RHODANESE_1"/>
    <property type="match status" value="1"/>
</dbReference>
<evidence type="ECO:0000313" key="6">
    <source>
        <dbReference type="Proteomes" id="UP000297597"/>
    </source>
</evidence>
<dbReference type="InterPro" id="IPR001763">
    <property type="entry name" value="Rhodanese-like_dom"/>
</dbReference>
<dbReference type="AlphaFoldDB" id="A0A4Y7RKY9"/>
<evidence type="ECO:0000256" key="2">
    <source>
        <dbReference type="ARBA" id="ARBA00047549"/>
    </source>
</evidence>
<dbReference type="InterPro" id="IPR036873">
    <property type="entry name" value="Rhodanese-like_dom_sf"/>
</dbReference>
<evidence type="ECO:0000256" key="1">
    <source>
        <dbReference type="ARBA" id="ARBA00022737"/>
    </source>
</evidence>
<dbReference type="Pfam" id="PF00581">
    <property type="entry name" value="Rhodanese"/>
    <property type="match status" value="2"/>
</dbReference>
<dbReference type="EMBL" id="QFFZ01000047">
    <property type="protein sequence ID" value="TEB09471.1"/>
    <property type="molecule type" value="Genomic_DNA"/>
</dbReference>
<dbReference type="PROSITE" id="PS50206">
    <property type="entry name" value="RHODANESE_3"/>
    <property type="match status" value="2"/>
</dbReference>
<dbReference type="Proteomes" id="UP000297597">
    <property type="component" value="Unassembled WGS sequence"/>
</dbReference>
<protein>
    <recommendedName>
        <fullName evidence="3">Sulfurtransferase</fullName>
    </recommendedName>
</protein>
<dbReference type="PROSITE" id="PS00683">
    <property type="entry name" value="RHODANESE_2"/>
    <property type="match status" value="1"/>
</dbReference>
<reference evidence="5 6" key="1">
    <citation type="journal article" date="2018" name="Environ. Microbiol.">
        <title>Novel energy conservation strategies and behaviour of Pelotomaculum schinkii driving syntrophic propionate catabolism.</title>
        <authorList>
            <person name="Hidalgo-Ahumada C.A.P."/>
            <person name="Nobu M.K."/>
            <person name="Narihiro T."/>
            <person name="Tamaki H."/>
            <person name="Liu W.T."/>
            <person name="Kamagata Y."/>
            <person name="Stams A.J.M."/>
            <person name="Imachi H."/>
            <person name="Sousa D.Z."/>
        </authorList>
    </citation>
    <scope>NUCLEOTIDE SEQUENCE [LARGE SCALE GENOMIC DNA]</scope>
    <source>
        <strain evidence="5 6">MGP</strain>
    </source>
</reference>
<name>A0A4Y7RKY9_9FIRM</name>
<keyword evidence="3 5" id="KW-0808">Transferase</keyword>
<dbReference type="CDD" id="cd01448">
    <property type="entry name" value="TST_Repeat_1"/>
    <property type="match status" value="1"/>
</dbReference>
<feature type="domain" description="Rhodanese" evidence="4">
    <location>
        <begin position="218"/>
        <end position="322"/>
    </location>
</feature>
<feature type="domain" description="Rhodanese" evidence="4">
    <location>
        <begin position="72"/>
        <end position="183"/>
    </location>
</feature>
<dbReference type="PANTHER" id="PTHR43855">
    <property type="entry name" value="THIOSULFATE SULFURTRANSFERASE"/>
    <property type="match status" value="1"/>
</dbReference>
<dbReference type="SMART" id="SM00450">
    <property type="entry name" value="RHOD"/>
    <property type="match status" value="2"/>
</dbReference>
<keyword evidence="6" id="KW-1185">Reference proteome</keyword>
<dbReference type="SUPFAM" id="SSF52821">
    <property type="entry name" value="Rhodanese/Cell cycle control phosphatase"/>
    <property type="match status" value="2"/>
</dbReference>
<dbReference type="RefSeq" id="WP_134215015.1">
    <property type="nucleotide sequence ID" value="NZ_QFFZ01000047.1"/>
</dbReference>
<dbReference type="GO" id="GO:0004792">
    <property type="term" value="F:thiosulfate-cyanide sulfurtransferase activity"/>
    <property type="evidence" value="ECO:0007669"/>
    <property type="project" value="UniProtKB-EC"/>
</dbReference>
<evidence type="ECO:0000259" key="4">
    <source>
        <dbReference type="PROSITE" id="PS50206"/>
    </source>
</evidence>
<gene>
    <name evidence="5" type="ORF">Pmgp_03128</name>
</gene>
<comment type="caution">
    <text evidence="5">The sequence shown here is derived from an EMBL/GenBank/DDBJ whole genome shotgun (WGS) entry which is preliminary data.</text>
</comment>
<dbReference type="InterPro" id="IPR001307">
    <property type="entry name" value="Thiosulphate_STrfase_CS"/>
</dbReference>
<sequence length="333" mass="36882">MNKKRLPFLISCLVAIFILTATLGILAGCKRSSKPAQQPRQKTPAELAAEKISEYTKPEAVISVHELNNNLKDPSLVILDTRGRSYQVFAATYPFGHIPGAIPILHDEFSHPVFFDRVATPLQLQNCLGGKGVNNQKKIVLYGNDGSQARIYWMLKMYGCEIPIQILDGGFEKWKSAGYEVTGALPAVTPSQFAVNPAKSDPSIYTNLEEVVDSILNYTPNTIIVDARSQNEYLAGHIPCSVNINVNDILNEDLTFKTQSELAAMLAAKGVTPDKKVLVYCNDGVLSSLQWYVIHELMGYPSVKNYDGGFAEWMERELVLEYGEQKLVVKPAQ</sequence>
<evidence type="ECO:0000313" key="5">
    <source>
        <dbReference type="EMBL" id="TEB09471.1"/>
    </source>
</evidence>
<dbReference type="Gene3D" id="3.40.250.10">
    <property type="entry name" value="Rhodanese-like domain"/>
    <property type="match status" value="2"/>
</dbReference>
<dbReference type="CDD" id="cd01449">
    <property type="entry name" value="TST_Repeat_2"/>
    <property type="match status" value="1"/>
</dbReference>
<dbReference type="OrthoDB" id="9770030at2"/>
<evidence type="ECO:0000256" key="3">
    <source>
        <dbReference type="RuleBase" id="RU000507"/>
    </source>
</evidence>
<keyword evidence="1" id="KW-0677">Repeat</keyword>
<dbReference type="PROSITE" id="PS51257">
    <property type="entry name" value="PROKAR_LIPOPROTEIN"/>
    <property type="match status" value="1"/>
</dbReference>
<comment type="catalytic activity">
    <reaction evidence="2">
        <text>thiosulfate + hydrogen cyanide = thiocyanate + sulfite + 2 H(+)</text>
        <dbReference type="Rhea" id="RHEA:16881"/>
        <dbReference type="ChEBI" id="CHEBI:15378"/>
        <dbReference type="ChEBI" id="CHEBI:17359"/>
        <dbReference type="ChEBI" id="CHEBI:18022"/>
        <dbReference type="ChEBI" id="CHEBI:18407"/>
        <dbReference type="ChEBI" id="CHEBI:33542"/>
        <dbReference type="EC" id="2.8.1.1"/>
    </reaction>
</comment>
<dbReference type="InterPro" id="IPR051126">
    <property type="entry name" value="Thiosulfate_sulfurtransferase"/>
</dbReference>
<accession>A0A4Y7RKY9</accession>